<dbReference type="PANTHER" id="PTHR28037:SF1">
    <property type="entry name" value="ALCOHOL O-ACETYLTRANSFERASE 1-RELATED"/>
    <property type="match status" value="1"/>
</dbReference>
<dbReference type="OrthoDB" id="5562587at2"/>
<evidence type="ECO:0000313" key="2">
    <source>
        <dbReference type="EMBL" id="SEL44266.1"/>
    </source>
</evidence>
<dbReference type="InterPro" id="IPR023213">
    <property type="entry name" value="CAT-like_dom_sf"/>
</dbReference>
<dbReference type="EMBL" id="FOBB01000002">
    <property type="protein sequence ID" value="SEL44266.1"/>
    <property type="molecule type" value="Genomic_DNA"/>
</dbReference>
<dbReference type="SUPFAM" id="SSF52777">
    <property type="entry name" value="CoA-dependent acyltransferases"/>
    <property type="match status" value="2"/>
</dbReference>
<reference evidence="2 3" key="1">
    <citation type="submission" date="2016-10" db="EMBL/GenBank/DDBJ databases">
        <authorList>
            <person name="de Groot N.N."/>
        </authorList>
    </citation>
    <scope>NUCLEOTIDE SEQUENCE [LARGE SCALE GENOMIC DNA]</scope>
    <source>
        <strain evidence="2 3">DSM 21039</strain>
    </source>
</reference>
<dbReference type="Gene3D" id="3.30.559.30">
    <property type="entry name" value="Nonribosomal peptide synthetase, condensation domain"/>
    <property type="match status" value="1"/>
</dbReference>
<evidence type="ECO:0000259" key="1">
    <source>
        <dbReference type="Pfam" id="PF00668"/>
    </source>
</evidence>
<protein>
    <submittedName>
        <fullName evidence="2">Condensation domain-containing protein</fullName>
    </submittedName>
</protein>
<dbReference type="Proteomes" id="UP000198984">
    <property type="component" value="Unassembled WGS sequence"/>
</dbReference>
<proteinExistence type="predicted"/>
<dbReference type="AlphaFoldDB" id="A0A1H7Q8S0"/>
<dbReference type="Pfam" id="PF00668">
    <property type="entry name" value="Condensation"/>
    <property type="match status" value="1"/>
</dbReference>
<name>A0A1H7Q8S0_9BACT</name>
<accession>A0A1H7Q8S0</accession>
<dbReference type="InterPro" id="IPR001242">
    <property type="entry name" value="Condensation_dom"/>
</dbReference>
<dbReference type="GO" id="GO:0003824">
    <property type="term" value="F:catalytic activity"/>
    <property type="evidence" value="ECO:0007669"/>
    <property type="project" value="InterPro"/>
</dbReference>
<dbReference type="STRING" id="573321.SAMN04488505_102280"/>
<gene>
    <name evidence="2" type="ORF">SAMN04488505_102280</name>
</gene>
<dbReference type="RefSeq" id="WP_089909241.1">
    <property type="nucleotide sequence ID" value="NZ_FOBB01000002.1"/>
</dbReference>
<organism evidence="2 3">
    <name type="scientific">Chitinophaga rupis</name>
    <dbReference type="NCBI Taxonomy" id="573321"/>
    <lineage>
        <taxon>Bacteria</taxon>
        <taxon>Pseudomonadati</taxon>
        <taxon>Bacteroidota</taxon>
        <taxon>Chitinophagia</taxon>
        <taxon>Chitinophagales</taxon>
        <taxon>Chitinophagaceae</taxon>
        <taxon>Chitinophaga</taxon>
    </lineage>
</organism>
<feature type="domain" description="Condensation" evidence="1">
    <location>
        <begin position="22"/>
        <end position="145"/>
    </location>
</feature>
<dbReference type="Gene3D" id="3.30.559.10">
    <property type="entry name" value="Chloramphenicol acetyltransferase-like domain"/>
    <property type="match status" value="1"/>
</dbReference>
<keyword evidence="3" id="KW-1185">Reference proteome</keyword>
<evidence type="ECO:0000313" key="3">
    <source>
        <dbReference type="Proteomes" id="UP000198984"/>
    </source>
</evidence>
<sequence length="430" mass="48356">MKRKLIIGERIMYGDGNTPLNSCFTARIRGTVFPENLRHALSRIQAKHPLLSAGVVTDKKGHPWFTTNEQITAIPVRKVARHSDNDWQRESMQEWATPFDMQNGPLCRVVWIQSPEVSELILVCHHCICDGGSVATILQELLVLLDQPDLPMEPYLAFNDIHELIPAPFLENKQLRQKGRKSRVLAWLTLSVVLLGKKQPPKGRDYLLHWKLSKAQSAAFVSRCKTEGTTVHAALSVALLRAFKQVKGEQAKNKIISPVDIRRFITAIRPDHLFAYAPTVNLSLSEDAPASAKGFWVQAYKLKDDLAEKIAEVNVFIQLMIGEYVHSSAKKLVKLLKVTNGNHDVTFSNMGRLNVQEHYQTFQVEAIMSPTVAFPWRNPNTIVTTTFRGQMDFVFISNENFLPEAEAVAIKEAAMALVLAEAEVEMAVEN</sequence>
<dbReference type="PANTHER" id="PTHR28037">
    <property type="entry name" value="ALCOHOL O-ACETYLTRANSFERASE 1-RELATED"/>
    <property type="match status" value="1"/>
</dbReference>
<dbReference type="InterPro" id="IPR052058">
    <property type="entry name" value="Alcohol_O-acetyltransferase"/>
</dbReference>